<protein>
    <submittedName>
        <fullName evidence="12">Ribose import ATP-binding protein RbsA 1</fullName>
    </submittedName>
    <submittedName>
        <fullName evidence="13">Sugar ABC transporter ATP-binding protein</fullName>
    </submittedName>
</protein>
<gene>
    <name evidence="12" type="primary">rbsA1</name>
    <name evidence="13" type="ORF">EYF70_22750</name>
    <name evidence="12" type="ORF">GCM10007387_57280</name>
</gene>
<dbReference type="Proteomes" id="UP000292307">
    <property type="component" value="Chromosome"/>
</dbReference>
<dbReference type="CDD" id="cd03216">
    <property type="entry name" value="ABC_Carb_Monos_I"/>
    <property type="match status" value="1"/>
</dbReference>
<keyword evidence="10" id="KW-0472">Membrane</keyword>
<evidence type="ECO:0000256" key="3">
    <source>
        <dbReference type="ARBA" id="ARBA00022475"/>
    </source>
</evidence>
<keyword evidence="2" id="KW-0813">Transport</keyword>
<keyword evidence="5" id="KW-0762">Sugar transport</keyword>
<dbReference type="SMART" id="SM00382">
    <property type="entry name" value="AAA"/>
    <property type="match status" value="2"/>
</dbReference>
<dbReference type="InterPro" id="IPR003593">
    <property type="entry name" value="AAA+_ATPase"/>
</dbReference>
<dbReference type="PANTHER" id="PTHR43790:SF3">
    <property type="entry name" value="D-ALLOSE IMPORT ATP-BINDING PROTEIN ALSA-RELATED"/>
    <property type="match status" value="1"/>
</dbReference>
<dbReference type="EMBL" id="CP036401">
    <property type="protein sequence ID" value="QBI03328.1"/>
    <property type="molecule type" value="Genomic_DNA"/>
</dbReference>
<accession>A0A411X351</accession>
<dbReference type="CDD" id="cd03215">
    <property type="entry name" value="ABC_Carb_Monos_II"/>
    <property type="match status" value="1"/>
</dbReference>
<keyword evidence="8 12" id="KW-0067">ATP-binding</keyword>
<dbReference type="EMBL" id="BMWV01000023">
    <property type="protein sequence ID" value="GGY67680.1"/>
    <property type="molecule type" value="Genomic_DNA"/>
</dbReference>
<dbReference type="OrthoDB" id="8573945at2"/>
<sequence>MQQTTNTPAGSAIPAGEAVLRLEGICKRFGGITALNKMALTVRAGEVMALLGENGAGKSTLVKTLTGIYQPDEGTITLNGQRVQFANAQDAMHAGITAVHQESVMFDELTVAENIYVGRQPQKGGRIDWGRIEREAEQLFARLEVPLPVRTKVKDLSVAQRHFVEIARALSQDARVVILDEPTAALSQREIGELYRIINQLKAAGTAIIFITHKFDEIYAVADRYTVLRDGHYITEGVLADITEGELVSLMVGRAVTQAYPKADVTPGATLLEVRNFCHPTEFDDVSFSLKKGEILGFYGLVGAGRSEVMQALFGLTKPSRGTVLIDGKEVKIGCAAEGIAHGIAYVPEDRQHQGAHLTMPILHNITLPILDKMGWFLRGGKAKRESLGVARLYSEQLELKAHHLRQNVSELSGGNQQKVVLGKWLATNPKVIILDEPTKGIDIGSKAAVHRFVGELVQQGLSVILVSSELPEVLGLSDRIVVMHQGRVERVYARGEATPENVCAAASGAVLEEAA</sequence>
<dbReference type="InterPro" id="IPR050107">
    <property type="entry name" value="ABC_carbohydrate_import_ATPase"/>
</dbReference>
<evidence type="ECO:0000256" key="10">
    <source>
        <dbReference type="ARBA" id="ARBA00023136"/>
    </source>
</evidence>
<dbReference type="InterPro" id="IPR017871">
    <property type="entry name" value="ABC_transporter-like_CS"/>
</dbReference>
<evidence type="ECO:0000256" key="6">
    <source>
        <dbReference type="ARBA" id="ARBA00022737"/>
    </source>
</evidence>
<dbReference type="FunFam" id="3.40.50.300:FF:000127">
    <property type="entry name" value="Ribose import ATP-binding protein RbsA"/>
    <property type="match status" value="1"/>
</dbReference>
<comment type="subcellular location">
    <subcellularLocation>
        <location evidence="1">Cell membrane</location>
        <topology evidence="1">Peripheral membrane protein</topology>
    </subcellularLocation>
</comment>
<dbReference type="Pfam" id="PF00005">
    <property type="entry name" value="ABC_tran"/>
    <property type="match status" value="2"/>
</dbReference>
<evidence type="ECO:0000256" key="1">
    <source>
        <dbReference type="ARBA" id="ARBA00004202"/>
    </source>
</evidence>
<reference evidence="13 14" key="2">
    <citation type="submission" date="2019-02" db="EMBL/GenBank/DDBJ databases">
        <title>Draft Genome Sequences of Six Type Strains of the Genus Massilia.</title>
        <authorList>
            <person name="Miess H."/>
            <person name="Frediansyhah A."/>
            <person name="Gross H."/>
        </authorList>
    </citation>
    <scope>NUCLEOTIDE SEQUENCE [LARGE SCALE GENOMIC DNA]</scope>
    <source>
        <strain evidence="13 14">DSM 17472</strain>
    </source>
</reference>
<dbReference type="GO" id="GO:0016887">
    <property type="term" value="F:ATP hydrolysis activity"/>
    <property type="evidence" value="ECO:0007669"/>
    <property type="project" value="InterPro"/>
</dbReference>
<evidence type="ECO:0000256" key="2">
    <source>
        <dbReference type="ARBA" id="ARBA00022448"/>
    </source>
</evidence>
<reference evidence="12" key="3">
    <citation type="submission" date="2022-12" db="EMBL/GenBank/DDBJ databases">
        <authorList>
            <person name="Sun Q."/>
            <person name="Kim S."/>
        </authorList>
    </citation>
    <scope>NUCLEOTIDE SEQUENCE</scope>
    <source>
        <strain evidence="12">KCTC 12343</strain>
    </source>
</reference>
<evidence type="ECO:0000256" key="4">
    <source>
        <dbReference type="ARBA" id="ARBA00022519"/>
    </source>
</evidence>
<name>A0A411X351_9BURK</name>
<feature type="domain" description="ABC transporter" evidence="11">
    <location>
        <begin position="20"/>
        <end position="255"/>
    </location>
</feature>
<dbReference type="PROSITE" id="PS50893">
    <property type="entry name" value="ABC_TRANSPORTER_2"/>
    <property type="match status" value="2"/>
</dbReference>
<dbReference type="GO" id="GO:0005524">
    <property type="term" value="F:ATP binding"/>
    <property type="evidence" value="ECO:0007669"/>
    <property type="project" value="UniProtKB-KW"/>
</dbReference>
<evidence type="ECO:0000313" key="14">
    <source>
        <dbReference type="Proteomes" id="UP000292307"/>
    </source>
</evidence>
<keyword evidence="14" id="KW-1185">Reference proteome</keyword>
<dbReference type="AlphaFoldDB" id="A0A411X351"/>
<reference evidence="12" key="1">
    <citation type="journal article" date="2014" name="Int. J. Syst. Evol. Microbiol.">
        <title>Complete genome sequence of Corynebacterium casei LMG S-19264T (=DSM 44701T), isolated from a smear-ripened cheese.</title>
        <authorList>
            <consortium name="US DOE Joint Genome Institute (JGI-PGF)"/>
            <person name="Walter F."/>
            <person name="Albersmeier A."/>
            <person name="Kalinowski J."/>
            <person name="Ruckert C."/>
        </authorList>
    </citation>
    <scope>NUCLEOTIDE SEQUENCE</scope>
    <source>
        <strain evidence="12">KCTC 12343</strain>
    </source>
</reference>
<evidence type="ECO:0000313" key="15">
    <source>
        <dbReference type="Proteomes" id="UP000628442"/>
    </source>
</evidence>
<dbReference type="InterPro" id="IPR003439">
    <property type="entry name" value="ABC_transporter-like_ATP-bd"/>
</dbReference>
<keyword evidence="4" id="KW-0997">Cell inner membrane</keyword>
<dbReference type="SUPFAM" id="SSF52540">
    <property type="entry name" value="P-loop containing nucleoside triphosphate hydrolases"/>
    <property type="match status" value="2"/>
</dbReference>
<evidence type="ECO:0000256" key="5">
    <source>
        <dbReference type="ARBA" id="ARBA00022597"/>
    </source>
</evidence>
<keyword evidence="7" id="KW-0547">Nucleotide-binding</keyword>
<evidence type="ECO:0000259" key="11">
    <source>
        <dbReference type="PROSITE" id="PS50893"/>
    </source>
</evidence>
<proteinExistence type="predicted"/>
<dbReference type="Proteomes" id="UP000628442">
    <property type="component" value="Unassembled WGS sequence"/>
</dbReference>
<dbReference type="GO" id="GO:0005886">
    <property type="term" value="C:plasma membrane"/>
    <property type="evidence" value="ECO:0007669"/>
    <property type="project" value="UniProtKB-SubCell"/>
</dbReference>
<evidence type="ECO:0000313" key="13">
    <source>
        <dbReference type="EMBL" id="QBI03328.1"/>
    </source>
</evidence>
<feature type="domain" description="ABC transporter" evidence="11">
    <location>
        <begin position="260"/>
        <end position="511"/>
    </location>
</feature>
<dbReference type="InterPro" id="IPR027417">
    <property type="entry name" value="P-loop_NTPase"/>
</dbReference>
<evidence type="ECO:0000256" key="7">
    <source>
        <dbReference type="ARBA" id="ARBA00022741"/>
    </source>
</evidence>
<keyword evidence="3" id="KW-1003">Cell membrane</keyword>
<keyword evidence="6" id="KW-0677">Repeat</keyword>
<organism evidence="12 15">
    <name type="scientific">Pseudoduganella albidiflava</name>
    <dbReference type="NCBI Taxonomy" id="321983"/>
    <lineage>
        <taxon>Bacteria</taxon>
        <taxon>Pseudomonadati</taxon>
        <taxon>Pseudomonadota</taxon>
        <taxon>Betaproteobacteria</taxon>
        <taxon>Burkholderiales</taxon>
        <taxon>Oxalobacteraceae</taxon>
        <taxon>Telluria group</taxon>
        <taxon>Pseudoduganella</taxon>
    </lineage>
</organism>
<evidence type="ECO:0000313" key="12">
    <source>
        <dbReference type="EMBL" id="GGY67680.1"/>
    </source>
</evidence>
<evidence type="ECO:0000256" key="9">
    <source>
        <dbReference type="ARBA" id="ARBA00022967"/>
    </source>
</evidence>
<dbReference type="RefSeq" id="WP_131147431.1">
    <property type="nucleotide sequence ID" value="NZ_BMWV01000023.1"/>
</dbReference>
<dbReference type="PROSITE" id="PS00211">
    <property type="entry name" value="ABC_TRANSPORTER_1"/>
    <property type="match status" value="1"/>
</dbReference>
<keyword evidence="9" id="KW-1278">Translocase</keyword>
<dbReference type="Gene3D" id="3.40.50.300">
    <property type="entry name" value="P-loop containing nucleotide triphosphate hydrolases"/>
    <property type="match status" value="2"/>
</dbReference>
<evidence type="ECO:0000256" key="8">
    <source>
        <dbReference type="ARBA" id="ARBA00022840"/>
    </source>
</evidence>
<dbReference type="PANTHER" id="PTHR43790">
    <property type="entry name" value="CARBOHYDRATE TRANSPORT ATP-BINDING PROTEIN MG119-RELATED"/>
    <property type="match status" value="1"/>
</dbReference>